<dbReference type="Proteomes" id="UP001321804">
    <property type="component" value="Chromosome"/>
</dbReference>
<keyword evidence="2" id="KW-1185">Reference proteome</keyword>
<gene>
    <name evidence="1" type="ORF">KIMC2_02940</name>
</gene>
<accession>A0AAU9CP42</accession>
<dbReference type="EMBL" id="AP026801">
    <property type="protein sequence ID" value="BDR55732.1"/>
    <property type="molecule type" value="Genomic_DNA"/>
</dbReference>
<reference evidence="1 2" key="1">
    <citation type="journal article" date="2023" name="Microbiol. Spectr.">
        <title>Symbiosis of Carpenter Bees with Uncharacterized Lactic Acid Bacteria Showing NAD Auxotrophy.</title>
        <authorList>
            <person name="Kawasaki S."/>
            <person name="Ozawa K."/>
            <person name="Mori T."/>
            <person name="Yamamoto A."/>
            <person name="Ito M."/>
            <person name="Ohkuma M."/>
            <person name="Sakamoto M."/>
            <person name="Matsutani M."/>
        </authorList>
    </citation>
    <scope>NUCLEOTIDE SEQUENCE [LARGE SCALE GENOMIC DNA]</scope>
    <source>
        <strain evidence="1 2">KimC2</strain>
    </source>
</reference>
<dbReference type="AlphaFoldDB" id="A0AAU9CP42"/>
<name>A0AAU9CP42_9LACO</name>
<dbReference type="KEGG" id="xak:KIMC2_02940"/>
<evidence type="ECO:0000313" key="1">
    <source>
        <dbReference type="EMBL" id="BDR55732.1"/>
    </source>
</evidence>
<organism evidence="1 2">
    <name type="scientific">Xylocopilactobacillus apis</name>
    <dbReference type="NCBI Taxonomy" id="2932183"/>
    <lineage>
        <taxon>Bacteria</taxon>
        <taxon>Bacillati</taxon>
        <taxon>Bacillota</taxon>
        <taxon>Bacilli</taxon>
        <taxon>Lactobacillales</taxon>
        <taxon>Lactobacillaceae</taxon>
        <taxon>Xylocopilactobacillus</taxon>
    </lineage>
</organism>
<evidence type="ECO:0000313" key="2">
    <source>
        <dbReference type="Proteomes" id="UP001321804"/>
    </source>
</evidence>
<proteinExistence type="predicted"/>
<protein>
    <submittedName>
        <fullName evidence="1">Uncharacterized protein</fullName>
    </submittedName>
</protein>
<sequence length="70" mass="8311">MLRNNPQNGKFYLFAEESKSCLVLNNWEEGIEILENLPYMNVYIVDQLFSYVISVTEEDNMVFTRIELNE</sequence>